<dbReference type="PANTHER" id="PTHR37450:SF1">
    <property type="entry name" value="CIPC PROTEIN"/>
    <property type="match status" value="1"/>
</dbReference>
<dbReference type="EMBL" id="LAEV01000372">
    <property type="protein sequence ID" value="KKA30488.1"/>
    <property type="molecule type" value="Genomic_DNA"/>
</dbReference>
<organism evidence="1 2">
    <name type="scientific">Thielaviopsis punctulata</name>
    <dbReference type="NCBI Taxonomy" id="72032"/>
    <lineage>
        <taxon>Eukaryota</taxon>
        <taxon>Fungi</taxon>
        <taxon>Dikarya</taxon>
        <taxon>Ascomycota</taxon>
        <taxon>Pezizomycotina</taxon>
        <taxon>Sordariomycetes</taxon>
        <taxon>Hypocreomycetidae</taxon>
        <taxon>Microascales</taxon>
        <taxon>Ceratocystidaceae</taxon>
        <taxon>Thielaviopsis</taxon>
    </lineage>
</organism>
<name>A0A0F4ZKU7_9PEZI</name>
<accession>A0A0F4ZKU7</accession>
<sequence length="119" mass="13529">MGLFDRSERDQVYEGEPHEASWGHELIAGAASFEAMKVFEDRQRAKGETVNHGFAKEVLAGLAGAEVDKLFETKGLDFIDREKAKYHAKKQAEEMYDQHYGNQDAYDPNAQEAHEAFNY</sequence>
<keyword evidence="2" id="KW-1185">Reference proteome</keyword>
<gene>
    <name evidence="1" type="ORF">TD95_000653</name>
</gene>
<evidence type="ECO:0000313" key="1">
    <source>
        <dbReference type="EMBL" id="KKA30488.1"/>
    </source>
</evidence>
<evidence type="ECO:0008006" key="3">
    <source>
        <dbReference type="Google" id="ProtNLM"/>
    </source>
</evidence>
<dbReference type="PANTHER" id="PTHR37450">
    <property type="entry name" value="CIPC PROTEIN"/>
    <property type="match status" value="1"/>
</dbReference>
<comment type="caution">
    <text evidence="1">The sequence shown here is derived from an EMBL/GenBank/DDBJ whole genome shotgun (WGS) entry which is preliminary data.</text>
</comment>
<protein>
    <recommendedName>
        <fullName evidence="3">CipC-like antibiotic response protein</fullName>
    </recommendedName>
</protein>
<proteinExistence type="predicted"/>
<dbReference type="Pfam" id="PF12585">
    <property type="entry name" value="DUF3759"/>
    <property type="match status" value="1"/>
</dbReference>
<reference evidence="1 2" key="1">
    <citation type="submission" date="2015-03" db="EMBL/GenBank/DDBJ databases">
        <authorList>
            <person name="Radwan O."/>
            <person name="Al-Naeli F.A."/>
            <person name="Rendon G.A."/>
            <person name="Fields C."/>
        </authorList>
    </citation>
    <scope>NUCLEOTIDE SEQUENCE [LARGE SCALE GENOMIC DNA]</scope>
    <source>
        <strain evidence="1">CR-DP1</strain>
    </source>
</reference>
<dbReference type="InterPro" id="IPR022234">
    <property type="entry name" value="DUF3759"/>
</dbReference>
<evidence type="ECO:0000313" key="2">
    <source>
        <dbReference type="Proteomes" id="UP000033483"/>
    </source>
</evidence>
<dbReference type="Proteomes" id="UP000033483">
    <property type="component" value="Unassembled WGS sequence"/>
</dbReference>
<dbReference type="AlphaFoldDB" id="A0A0F4ZKU7"/>
<dbReference type="OrthoDB" id="9895617at2759"/>